<sequence>MKHCSYIENGGRQPFALPDGKTYHVFISYATMEPDRQIAHTLFTKLSESNFTCCLHEIEFQAGHLIEDNIKKYMKRSLKTIVLLSENFKNSYWCHIEMTEIVQLHMDNKGFPPIVLKLDSCEVPEALKPYTYMLLQAGLDEKMPDIVDVINDMEITEFPGSMLTISFVPLPCINYNQDTPHSPCIWPHVCAKFILSDDGCEDMCTKHHVLNKESLEKLKKCGFPVEKQYSRLSKLYKEKCNKWLKDFPSKTISGPCYYYNDKGCFIADDACPFPHICKDWFAGKCTRSKCKFSHDILNPQTNSLLRKFGFNMNHPDDIILWQYREKCQNYLELKTKQDTDVNICKSRDPNSTAEFPGSKLTISFQPLPCINYNQDAPHSPCVWPHVCAKFILSDDGCKDVCTKHHMLNKESLKKLKKCGFPVEKQYSRLSKLYKEKCNKWLKDFPSKTISGPCYYYNDKGCFIADDACPFPHNCKDWFAGKCTRPNCKLSHY</sequence>
<evidence type="ECO:0000259" key="2">
    <source>
        <dbReference type="PROSITE" id="PS50103"/>
    </source>
</evidence>
<dbReference type="PROSITE" id="PS50104">
    <property type="entry name" value="TIR"/>
    <property type="match status" value="1"/>
</dbReference>
<dbReference type="OrthoDB" id="6039373at2759"/>
<dbReference type="SUPFAM" id="SSF52200">
    <property type="entry name" value="Toll/Interleukin receptor TIR domain"/>
    <property type="match status" value="1"/>
</dbReference>
<dbReference type="PROSITE" id="PS50103">
    <property type="entry name" value="ZF_C3H1"/>
    <property type="match status" value="1"/>
</dbReference>
<dbReference type="InterPro" id="IPR000571">
    <property type="entry name" value="Znf_CCCH"/>
</dbReference>
<feature type="domain" description="C3H1-type" evidence="2">
    <location>
        <begin position="276"/>
        <end position="297"/>
    </location>
</feature>
<dbReference type="AlphaFoldDB" id="A0A6J8DA53"/>
<evidence type="ECO:0000259" key="3">
    <source>
        <dbReference type="PROSITE" id="PS50104"/>
    </source>
</evidence>
<protein>
    <submittedName>
        <fullName evidence="4">Uncharacterized protein</fullName>
    </submittedName>
</protein>
<dbReference type="InterPro" id="IPR035897">
    <property type="entry name" value="Toll_tir_struct_dom_sf"/>
</dbReference>
<keyword evidence="1" id="KW-0479">Metal-binding</keyword>
<feature type="domain" description="TIR" evidence="3">
    <location>
        <begin position="21"/>
        <end position="154"/>
    </location>
</feature>
<reference evidence="4 5" key="1">
    <citation type="submission" date="2020-06" db="EMBL/GenBank/DDBJ databases">
        <authorList>
            <person name="Li R."/>
            <person name="Bekaert M."/>
        </authorList>
    </citation>
    <scope>NUCLEOTIDE SEQUENCE [LARGE SCALE GENOMIC DNA]</scope>
    <source>
        <strain evidence="5">wild</strain>
    </source>
</reference>
<dbReference type="PANTHER" id="PTHR16253">
    <property type="entry name" value="TETRATRICOPEPTIDE REPEAT PROTEIN 22"/>
    <property type="match status" value="1"/>
</dbReference>
<evidence type="ECO:0000313" key="4">
    <source>
        <dbReference type="EMBL" id="CAC5404965.1"/>
    </source>
</evidence>
<keyword evidence="1" id="KW-0862">Zinc</keyword>
<name>A0A6J8DA53_MYTCO</name>
<proteinExistence type="predicted"/>
<evidence type="ECO:0000256" key="1">
    <source>
        <dbReference type="PROSITE-ProRule" id="PRU00723"/>
    </source>
</evidence>
<feature type="zinc finger region" description="C3H1-type" evidence="1">
    <location>
        <begin position="276"/>
        <end position="297"/>
    </location>
</feature>
<dbReference type="GO" id="GO:0008270">
    <property type="term" value="F:zinc ion binding"/>
    <property type="evidence" value="ECO:0007669"/>
    <property type="project" value="UniProtKB-KW"/>
</dbReference>
<dbReference type="InterPro" id="IPR000157">
    <property type="entry name" value="TIR_dom"/>
</dbReference>
<dbReference type="InterPro" id="IPR042342">
    <property type="entry name" value="TTC22"/>
</dbReference>
<dbReference type="PANTHER" id="PTHR16253:SF0">
    <property type="entry name" value="TETRATRICOPEPTIDE REPEAT PROTEIN 22"/>
    <property type="match status" value="1"/>
</dbReference>
<evidence type="ECO:0000313" key="5">
    <source>
        <dbReference type="Proteomes" id="UP000507470"/>
    </source>
</evidence>
<keyword evidence="5" id="KW-1185">Reference proteome</keyword>
<dbReference type="Gene3D" id="3.40.50.10140">
    <property type="entry name" value="Toll/interleukin-1 receptor homology (TIR) domain"/>
    <property type="match status" value="1"/>
</dbReference>
<dbReference type="Pfam" id="PF13676">
    <property type="entry name" value="TIR_2"/>
    <property type="match status" value="1"/>
</dbReference>
<dbReference type="GO" id="GO:0007165">
    <property type="term" value="P:signal transduction"/>
    <property type="evidence" value="ECO:0007669"/>
    <property type="project" value="InterPro"/>
</dbReference>
<dbReference type="SMART" id="SM00255">
    <property type="entry name" value="TIR"/>
    <property type="match status" value="1"/>
</dbReference>
<accession>A0A6J8DA53</accession>
<organism evidence="4 5">
    <name type="scientific">Mytilus coruscus</name>
    <name type="common">Sea mussel</name>
    <dbReference type="NCBI Taxonomy" id="42192"/>
    <lineage>
        <taxon>Eukaryota</taxon>
        <taxon>Metazoa</taxon>
        <taxon>Spiralia</taxon>
        <taxon>Lophotrochozoa</taxon>
        <taxon>Mollusca</taxon>
        <taxon>Bivalvia</taxon>
        <taxon>Autobranchia</taxon>
        <taxon>Pteriomorphia</taxon>
        <taxon>Mytilida</taxon>
        <taxon>Mytiloidea</taxon>
        <taxon>Mytilidae</taxon>
        <taxon>Mytilinae</taxon>
        <taxon>Mytilus</taxon>
    </lineage>
</organism>
<dbReference type="EMBL" id="CACVKT020007049">
    <property type="protein sequence ID" value="CAC5404965.1"/>
    <property type="molecule type" value="Genomic_DNA"/>
</dbReference>
<keyword evidence="1" id="KW-0863">Zinc-finger</keyword>
<gene>
    <name evidence="4" type="ORF">MCOR_38694</name>
</gene>
<dbReference type="Proteomes" id="UP000507470">
    <property type="component" value="Unassembled WGS sequence"/>
</dbReference>